<evidence type="ECO:0000313" key="3">
    <source>
        <dbReference type="EMBL" id="MFC3204060.1"/>
    </source>
</evidence>
<gene>
    <name evidence="3" type="primary">yidD</name>
    <name evidence="3" type="ORF">ACFOEW_19825</name>
</gene>
<dbReference type="HAMAP" id="MF_00386">
    <property type="entry name" value="UPF0161_YidD"/>
    <property type="match status" value="1"/>
</dbReference>
<evidence type="ECO:0000256" key="1">
    <source>
        <dbReference type="HAMAP-Rule" id="MF_00386"/>
    </source>
</evidence>
<feature type="transmembrane region" description="Helical" evidence="2">
    <location>
        <begin position="7"/>
        <end position="26"/>
    </location>
</feature>
<keyword evidence="1 2" id="KW-0472">Membrane</keyword>
<dbReference type="InterPro" id="IPR002696">
    <property type="entry name" value="Membr_insert_effic_factor_YidD"/>
</dbReference>
<comment type="function">
    <text evidence="1">Could be involved in insertion of integral membrane proteins into the membrane.</text>
</comment>
<dbReference type="Pfam" id="PF01809">
    <property type="entry name" value="YidD"/>
    <property type="match status" value="1"/>
</dbReference>
<keyword evidence="2" id="KW-0812">Transmembrane</keyword>
<dbReference type="PANTHER" id="PTHR33383:SF1">
    <property type="entry name" value="MEMBRANE PROTEIN INSERTION EFFICIENCY FACTOR-RELATED"/>
    <property type="match status" value="1"/>
</dbReference>
<keyword evidence="2" id="KW-1133">Transmembrane helix</keyword>
<keyword evidence="1" id="KW-1003">Cell membrane</keyword>
<organism evidence="3 4">
    <name type="scientific">Alteromonas oceani</name>
    <dbReference type="NCBI Taxonomy" id="2071609"/>
    <lineage>
        <taxon>Bacteria</taxon>
        <taxon>Pseudomonadati</taxon>
        <taxon>Pseudomonadota</taxon>
        <taxon>Gammaproteobacteria</taxon>
        <taxon>Alteromonadales</taxon>
        <taxon>Alteromonadaceae</taxon>
        <taxon>Alteromonas/Salinimonas group</taxon>
        <taxon>Alteromonas</taxon>
    </lineage>
</organism>
<name>A0ABV7K0Z0_9ALTE</name>
<comment type="similarity">
    <text evidence="1">Belongs to the UPF0161 family.</text>
</comment>
<dbReference type="SMART" id="SM01234">
    <property type="entry name" value="Haemolytic"/>
    <property type="match status" value="1"/>
</dbReference>
<protein>
    <recommendedName>
        <fullName evidence="1">Putative membrane protein insertion efficiency factor</fullName>
    </recommendedName>
</protein>
<reference evidence="4" key="1">
    <citation type="journal article" date="2019" name="Int. J. Syst. Evol. Microbiol.">
        <title>The Global Catalogue of Microorganisms (GCM) 10K type strain sequencing project: providing services to taxonomists for standard genome sequencing and annotation.</title>
        <authorList>
            <consortium name="The Broad Institute Genomics Platform"/>
            <consortium name="The Broad Institute Genome Sequencing Center for Infectious Disease"/>
            <person name="Wu L."/>
            <person name="Ma J."/>
        </authorList>
    </citation>
    <scope>NUCLEOTIDE SEQUENCE [LARGE SCALE GENOMIC DNA]</scope>
    <source>
        <strain evidence="4">KCTC 52449</strain>
    </source>
</reference>
<evidence type="ECO:0000256" key="2">
    <source>
        <dbReference type="SAM" id="Phobius"/>
    </source>
</evidence>
<keyword evidence="4" id="KW-1185">Reference proteome</keyword>
<proteinExistence type="inferred from homology"/>
<dbReference type="NCBIfam" id="TIGR00278">
    <property type="entry name" value="membrane protein insertion efficiency factor YidD"/>
    <property type="match status" value="1"/>
</dbReference>
<comment type="subcellular location">
    <subcellularLocation>
        <location evidence="1">Cell membrane</location>
        <topology evidence="1">Peripheral membrane protein</topology>
        <orientation evidence="1">Cytoplasmic side</orientation>
    </subcellularLocation>
</comment>
<dbReference type="RefSeq" id="WP_170308518.1">
    <property type="nucleotide sequence ID" value="NZ_JBHRSX010000099.1"/>
</dbReference>
<dbReference type="PANTHER" id="PTHR33383">
    <property type="entry name" value="MEMBRANE PROTEIN INSERTION EFFICIENCY FACTOR-RELATED"/>
    <property type="match status" value="1"/>
</dbReference>
<dbReference type="Proteomes" id="UP001595477">
    <property type="component" value="Unassembled WGS sequence"/>
</dbReference>
<sequence>MEKARKALHYGLIALPLGLIYFYRLFISPVLGQRCRFHPSCSVYALNAFKSHGLLIGGWLSIKRILKCHPLHSGGYDPVPENKQDNKHSN</sequence>
<comment type="caution">
    <text evidence="3">The sequence shown here is derived from an EMBL/GenBank/DDBJ whole genome shotgun (WGS) entry which is preliminary data.</text>
</comment>
<evidence type="ECO:0000313" key="4">
    <source>
        <dbReference type="Proteomes" id="UP001595477"/>
    </source>
</evidence>
<dbReference type="EMBL" id="JBHRSX010000099">
    <property type="protein sequence ID" value="MFC3204060.1"/>
    <property type="molecule type" value="Genomic_DNA"/>
</dbReference>
<accession>A0ABV7K0Z0</accession>